<sequence>MSNNLEIVMDIDTLDIFDVIDLDETNHFKTGIDEDLPEEKEISSYDDLNKTWLGNRYHYKLSGLLWEIIENDIIHDLSPRNKHGTSIPTNIHEMEPGAMSSNSHKKKLYGLL</sequence>
<dbReference type="AlphaFoldDB" id="A0A9X8T2V1"/>
<feature type="region of interest" description="Disordered" evidence="1">
    <location>
        <begin position="92"/>
        <end position="112"/>
    </location>
</feature>
<evidence type="ECO:0000256" key="1">
    <source>
        <dbReference type="SAM" id="MobiDB-lite"/>
    </source>
</evidence>
<gene>
    <name evidence="2" type="ORF">NCTC11564_00713</name>
</gene>
<accession>A0A9X8T2V1</accession>
<reference evidence="2 3" key="1">
    <citation type="submission" date="2018-06" db="EMBL/GenBank/DDBJ databases">
        <authorList>
            <consortium name="Pathogen Informatics"/>
            <person name="Doyle S."/>
        </authorList>
    </citation>
    <scope>NUCLEOTIDE SEQUENCE [LARGE SCALE GENOMIC DNA]</scope>
    <source>
        <strain evidence="2 3">NCTC11564</strain>
    </source>
</reference>
<name>A0A9X8T2V1_STREQ</name>
<comment type="caution">
    <text evidence="2">The sequence shown here is derived from an EMBL/GenBank/DDBJ whole genome shotgun (WGS) entry which is preliminary data.</text>
</comment>
<protein>
    <submittedName>
        <fullName evidence="2">Uncharacterized protein</fullName>
    </submittedName>
</protein>
<organism evidence="2 3">
    <name type="scientific">Streptococcus dysgalactiae subsp. equisimilis</name>
    <name type="common">Streptococcus equisimilis</name>
    <dbReference type="NCBI Taxonomy" id="119602"/>
    <lineage>
        <taxon>Bacteria</taxon>
        <taxon>Bacillati</taxon>
        <taxon>Bacillota</taxon>
        <taxon>Bacilli</taxon>
        <taxon>Lactobacillales</taxon>
        <taxon>Streptococcaceae</taxon>
        <taxon>Streptococcus</taxon>
    </lineage>
</organism>
<evidence type="ECO:0000313" key="2">
    <source>
        <dbReference type="EMBL" id="SUN62885.1"/>
    </source>
</evidence>
<dbReference type="EMBL" id="UHFO01000001">
    <property type="protein sequence ID" value="SUN62885.1"/>
    <property type="molecule type" value="Genomic_DNA"/>
</dbReference>
<proteinExistence type="predicted"/>
<dbReference type="Proteomes" id="UP000254559">
    <property type="component" value="Unassembled WGS sequence"/>
</dbReference>
<evidence type="ECO:0000313" key="3">
    <source>
        <dbReference type="Proteomes" id="UP000254559"/>
    </source>
</evidence>
<feature type="compositionally biased region" description="Basic residues" evidence="1">
    <location>
        <begin position="103"/>
        <end position="112"/>
    </location>
</feature>